<protein>
    <recommendedName>
        <fullName evidence="2">Plastocyanin-like domain-containing protein</fullName>
    </recommendedName>
</protein>
<evidence type="ECO:0008006" key="2">
    <source>
        <dbReference type="Google" id="ProtNLM"/>
    </source>
</evidence>
<sequence>CAVAGSAVAGDCYFELYVDQYHIGRFHNLAAGWPTRDHIVPLKGNLVPPGATISAIMGVAPTTNPINVILY</sequence>
<accession>X1LC71</accession>
<gene>
    <name evidence="1" type="ORF">S06H3_14466</name>
</gene>
<evidence type="ECO:0000313" key="1">
    <source>
        <dbReference type="EMBL" id="GAI03446.1"/>
    </source>
</evidence>
<proteinExistence type="predicted"/>
<organism evidence="1">
    <name type="scientific">marine sediment metagenome</name>
    <dbReference type="NCBI Taxonomy" id="412755"/>
    <lineage>
        <taxon>unclassified sequences</taxon>
        <taxon>metagenomes</taxon>
        <taxon>ecological metagenomes</taxon>
    </lineage>
</organism>
<comment type="caution">
    <text evidence="1">The sequence shown here is derived from an EMBL/GenBank/DDBJ whole genome shotgun (WGS) entry which is preliminary data.</text>
</comment>
<feature type="non-terminal residue" evidence="1">
    <location>
        <position position="1"/>
    </location>
</feature>
<reference evidence="1" key="1">
    <citation type="journal article" date="2014" name="Front. Microbiol.">
        <title>High frequency of phylogenetically diverse reductive dehalogenase-homologous genes in deep subseafloor sedimentary metagenomes.</title>
        <authorList>
            <person name="Kawai M."/>
            <person name="Futagami T."/>
            <person name="Toyoda A."/>
            <person name="Takaki Y."/>
            <person name="Nishi S."/>
            <person name="Hori S."/>
            <person name="Arai W."/>
            <person name="Tsubouchi T."/>
            <person name="Morono Y."/>
            <person name="Uchiyama I."/>
            <person name="Ito T."/>
            <person name="Fujiyama A."/>
            <person name="Inagaki F."/>
            <person name="Takami H."/>
        </authorList>
    </citation>
    <scope>NUCLEOTIDE SEQUENCE</scope>
    <source>
        <strain evidence="1">Expedition CK06-06</strain>
    </source>
</reference>
<dbReference type="EMBL" id="BARV01007076">
    <property type="protein sequence ID" value="GAI03446.1"/>
    <property type="molecule type" value="Genomic_DNA"/>
</dbReference>
<name>X1LC71_9ZZZZ</name>
<dbReference type="AlphaFoldDB" id="X1LC71"/>